<evidence type="ECO:0000256" key="1">
    <source>
        <dbReference type="SAM" id="SignalP"/>
    </source>
</evidence>
<accession>C6X8Y0</accession>
<organism evidence="3 4">
    <name type="scientific">Methylovorus glucosotrophus (strain SIP3-4)</name>
    <dbReference type="NCBI Taxonomy" id="582744"/>
    <lineage>
        <taxon>Bacteria</taxon>
        <taxon>Pseudomonadati</taxon>
        <taxon>Pseudomonadota</taxon>
        <taxon>Betaproteobacteria</taxon>
        <taxon>Nitrosomonadales</taxon>
        <taxon>Methylophilaceae</taxon>
        <taxon>Methylovorus</taxon>
    </lineage>
</organism>
<dbReference type="Gene3D" id="2.40.160.10">
    <property type="entry name" value="Porin"/>
    <property type="match status" value="1"/>
</dbReference>
<dbReference type="STRING" id="582744.Msip34_0351"/>
<reference evidence="4" key="1">
    <citation type="submission" date="2009-07" db="EMBL/GenBank/DDBJ databases">
        <title>Complete sequence of chromosome of Methylovorus sp. SIP3-4.</title>
        <authorList>
            <person name="Lucas S."/>
            <person name="Copeland A."/>
            <person name="Lapidus A."/>
            <person name="Glavina del Rio T."/>
            <person name="Tice H."/>
            <person name="Bruce D."/>
            <person name="Goodwin L."/>
            <person name="Pitluck S."/>
            <person name="Clum A."/>
            <person name="Larimer F."/>
            <person name="Land M."/>
            <person name="Hauser L."/>
            <person name="Kyrpides N."/>
            <person name="Mikhailova N."/>
            <person name="Kayluzhnaya M."/>
            <person name="Chistoserdova L."/>
        </authorList>
    </citation>
    <scope>NUCLEOTIDE SEQUENCE [LARGE SCALE GENOMIC DNA]</scope>
    <source>
        <strain evidence="4">SIP3-4</strain>
    </source>
</reference>
<feature type="domain" description="Alginate export" evidence="2">
    <location>
        <begin position="52"/>
        <end position="300"/>
    </location>
</feature>
<dbReference type="InterPro" id="IPR025388">
    <property type="entry name" value="Alginate_export_dom"/>
</dbReference>
<evidence type="ECO:0000259" key="2">
    <source>
        <dbReference type="Pfam" id="PF13372"/>
    </source>
</evidence>
<gene>
    <name evidence="3" type="ordered locus">Msip34_0351</name>
</gene>
<dbReference type="HOGENOM" id="CLU_045097_0_0_4"/>
<keyword evidence="4" id="KW-1185">Reference proteome</keyword>
<protein>
    <recommendedName>
        <fullName evidence="2">Alginate export domain-containing protein</fullName>
    </recommendedName>
</protein>
<dbReference type="AlphaFoldDB" id="C6X8Y0"/>
<dbReference type="InterPro" id="IPR023614">
    <property type="entry name" value="Porin_dom_sf"/>
</dbReference>
<name>C6X8Y0_METGS</name>
<dbReference type="eggNOG" id="ENOG502Z7YP">
    <property type="taxonomic scope" value="Bacteria"/>
</dbReference>
<dbReference type="KEGG" id="mei:Msip34_0351"/>
<keyword evidence="1" id="KW-0732">Signal</keyword>
<dbReference type="Pfam" id="PF13372">
    <property type="entry name" value="Alginate_exp"/>
    <property type="match status" value="1"/>
</dbReference>
<proteinExistence type="predicted"/>
<dbReference type="Proteomes" id="UP000002743">
    <property type="component" value="Chromosome"/>
</dbReference>
<dbReference type="EMBL" id="CP001674">
    <property type="protein sequence ID" value="ACT49600.1"/>
    <property type="molecule type" value="Genomic_DNA"/>
</dbReference>
<dbReference type="RefSeq" id="WP_015829283.1">
    <property type="nucleotide sequence ID" value="NC_012969.1"/>
</dbReference>
<evidence type="ECO:0000313" key="4">
    <source>
        <dbReference type="Proteomes" id="UP000002743"/>
    </source>
</evidence>
<evidence type="ECO:0000313" key="3">
    <source>
        <dbReference type="EMBL" id="ACT49600.1"/>
    </source>
</evidence>
<feature type="signal peptide" evidence="1">
    <location>
        <begin position="1"/>
        <end position="30"/>
    </location>
</feature>
<sequence length="439" mass="49316" precursor="true">MQSNSSFRLSQASIALLLGVAALQAPVASAEEVLPEYTFMDAIKTGKNLTSFRLRYENVDQANRSETGEGLTLRSLVGWQTAPYKNFSFGIQLINVSKAIDNYDDRAMNQPQPGMGNYPAIVDPDNTDINQVYVDWTGIKNNKIRLGRQSVKLDNVRFIGNVEFRQVMQVFDGIALENKSIKDTEIYLAHFERVKQITEKMRNGNLDIANIKYRISPSESLVGYGYFNNFNDLGFNQNNNLGAGADASNKTLGLRLDGTRKVNDDWKVLYTAEYAKQTDYSGGDKNIDAHYARLGGGAMYGTWYVRFDHELLSSNDGLYAFQTPFGTNHLFQGWADQFLVTPRFGIKDNYISFGGKPVDSVLLQAEYHVFTSDEDFAKFGGGFGDKYGKELDLGATWNVNSKLMLKAEYANFKEDDRLALATARKADTEKVWLTAMYTF</sequence>
<reference evidence="3 4" key="2">
    <citation type="journal article" date="2011" name="J. Bacteriol.">
        <title>Genomes of three methylotrophs from a single niche uncover genetic and metabolic divergence of Methylophilaceae.</title>
        <authorList>
            <person name="Lapidus A."/>
            <person name="Clum A."/>
            <person name="Labutti K."/>
            <person name="Kaluzhnaya M.G."/>
            <person name="Lim S."/>
            <person name="Beck D.A."/>
            <person name="Glavina Del Rio T."/>
            <person name="Nolan M."/>
            <person name="Mavromatis K."/>
            <person name="Huntemann M."/>
            <person name="Lucas S."/>
            <person name="Lidstrom M.E."/>
            <person name="Ivanova N."/>
            <person name="Chistoserdova L."/>
        </authorList>
    </citation>
    <scope>NUCLEOTIDE SEQUENCE [LARGE SCALE GENOMIC DNA]</scope>
    <source>
        <strain evidence="3 4">SIP3-4</strain>
    </source>
</reference>
<dbReference type="OrthoDB" id="9767539at2"/>
<feature type="chain" id="PRO_5002970858" description="Alginate export domain-containing protein" evidence="1">
    <location>
        <begin position="31"/>
        <end position="439"/>
    </location>
</feature>